<proteinExistence type="predicted"/>
<comment type="caution">
    <text evidence="1">The sequence shown here is derived from an EMBL/GenBank/DDBJ whole genome shotgun (WGS) entry which is preliminary data.</text>
</comment>
<evidence type="ECO:0000313" key="2">
    <source>
        <dbReference type="Proteomes" id="UP000886595"/>
    </source>
</evidence>
<evidence type="ECO:0000313" key="1">
    <source>
        <dbReference type="EMBL" id="KAG2261490.1"/>
    </source>
</evidence>
<dbReference type="AlphaFoldDB" id="A0A8X7Q2T6"/>
<reference evidence="1 2" key="1">
    <citation type="submission" date="2020-02" db="EMBL/GenBank/DDBJ databases">
        <authorList>
            <person name="Ma Q."/>
            <person name="Huang Y."/>
            <person name="Song X."/>
            <person name="Pei D."/>
        </authorList>
    </citation>
    <scope>NUCLEOTIDE SEQUENCE [LARGE SCALE GENOMIC DNA]</scope>
    <source>
        <strain evidence="1">Sxm20200214</strain>
        <tissue evidence="1">Leaf</tissue>
    </source>
</reference>
<dbReference type="Proteomes" id="UP000886595">
    <property type="component" value="Unassembled WGS sequence"/>
</dbReference>
<dbReference type="EMBL" id="JAAMPC010000014">
    <property type="protein sequence ID" value="KAG2261490.1"/>
    <property type="molecule type" value="Genomic_DNA"/>
</dbReference>
<sequence length="86" mass="9705">MLATEAFGCSLFVRSQPLVVLARQWVRGVLKRYVILSWRLGLMLAVITRWSSEGLFTSRRIYPLWRRGVGASGADSSSEAAQRCRC</sequence>
<organism evidence="1 2">
    <name type="scientific">Brassica carinata</name>
    <name type="common">Ethiopian mustard</name>
    <name type="synonym">Abyssinian cabbage</name>
    <dbReference type="NCBI Taxonomy" id="52824"/>
    <lineage>
        <taxon>Eukaryota</taxon>
        <taxon>Viridiplantae</taxon>
        <taxon>Streptophyta</taxon>
        <taxon>Embryophyta</taxon>
        <taxon>Tracheophyta</taxon>
        <taxon>Spermatophyta</taxon>
        <taxon>Magnoliopsida</taxon>
        <taxon>eudicotyledons</taxon>
        <taxon>Gunneridae</taxon>
        <taxon>Pentapetalae</taxon>
        <taxon>rosids</taxon>
        <taxon>malvids</taxon>
        <taxon>Brassicales</taxon>
        <taxon>Brassicaceae</taxon>
        <taxon>Brassiceae</taxon>
        <taxon>Brassica</taxon>
    </lineage>
</organism>
<gene>
    <name evidence="1" type="ORF">Bca52824_068569</name>
</gene>
<name>A0A8X7Q2T6_BRACI</name>
<accession>A0A8X7Q2T6</accession>
<keyword evidence="2" id="KW-1185">Reference proteome</keyword>
<protein>
    <submittedName>
        <fullName evidence="1">Uncharacterized protein</fullName>
    </submittedName>
</protein>